<evidence type="ECO:0000256" key="1">
    <source>
        <dbReference type="ARBA" id="ARBA00001913"/>
    </source>
</evidence>
<feature type="binding site" evidence="14">
    <location>
        <position position="358"/>
    </location>
    <ligand>
        <name>substrate</name>
    </ligand>
</feature>
<feature type="binding site" evidence="14">
    <location>
        <position position="26"/>
    </location>
    <ligand>
        <name>substrate</name>
    </ligand>
</feature>
<comment type="caution">
    <text evidence="20">The sequence shown here is derived from an EMBL/GenBank/DDBJ whole genome shotgun (WGS) entry which is preliminary data.</text>
</comment>
<evidence type="ECO:0000256" key="18">
    <source>
        <dbReference type="RuleBase" id="RU004996"/>
    </source>
</evidence>
<keyword evidence="21" id="KW-1185">Reference proteome</keyword>
<gene>
    <name evidence="20" type="ORF">GZ78_12775</name>
</gene>
<evidence type="ECO:0000256" key="13">
    <source>
        <dbReference type="PIRSR" id="PIRSR605478-1"/>
    </source>
</evidence>
<evidence type="ECO:0000256" key="3">
    <source>
        <dbReference type="ARBA" id="ARBA00007131"/>
    </source>
</evidence>
<dbReference type="CDD" id="cd02012">
    <property type="entry name" value="TPP_TK"/>
    <property type="match status" value="1"/>
</dbReference>
<dbReference type="FunFam" id="3.40.50.970:FF:000004">
    <property type="entry name" value="Transketolase"/>
    <property type="match status" value="1"/>
</dbReference>
<dbReference type="Gene3D" id="3.40.50.920">
    <property type="match status" value="1"/>
</dbReference>
<evidence type="ECO:0000256" key="15">
    <source>
        <dbReference type="PIRSR" id="PIRSR605478-3"/>
    </source>
</evidence>
<protein>
    <recommendedName>
        <fullName evidence="5 12">Transketolase</fullName>
        <ecNumber evidence="5 12">2.2.1.1</ecNumber>
    </recommendedName>
</protein>
<dbReference type="FunFam" id="3.40.50.920:FF:000003">
    <property type="entry name" value="Transketolase"/>
    <property type="match status" value="1"/>
</dbReference>
<feature type="binding site" evidence="16">
    <location>
        <position position="185"/>
    </location>
    <ligand>
        <name>Mg(2+)</name>
        <dbReference type="ChEBI" id="CHEBI:18420"/>
    </ligand>
</feature>
<dbReference type="InterPro" id="IPR020826">
    <property type="entry name" value="Transketolase_BS"/>
</dbReference>
<sequence>MSSRRELANAIRALSMDAVQKAKSGHPGAPMGMADIAEVLWRDYLNHNPANPEWADRDRFVLSNGHGSMLLYSLLHLSGYDLSIEDIKNFRQLHSKTAGHPEYGYAPGIETTTGPLGQGIANAVGMAVAEKTLAAQFNREGHDIVDHNTYVFLGDGCMMEGISHEVSSLAGTLELGKLVAFYDDNGISIDGEVEGWFTDDTVKRFESYNWHVVPNVDGHDPEAIRAAIEAARAETTKPTLICCKTIIGFGSPNKEGKGDCHGAPLGDEEIKLTRERLGWKHGSFEIPQDIYAEWNAKEAGTAKETAWNEKFAAYQAAYPELAAEYVRRQKGELPADFSTKADEYIKTCQVEGEKIASRKASQNSLNAYGPLLPELLGGSADLAGSNLTLWSGSKGVKPADADGNYVFYGVREFGMTAMMNGIALHGGFVPYGATFLVFMEYACNAVRMAALMKQRAIQVYTHDSIGLGEDGPTHQPVEQIASLRLTPNVNAWRPCDTVESAVAWKHSIERQDGPSALIFSRQGLPCMHREDQQVADIARGGYVLKDCEGTADLILIATGSEVELAMKAEATLTEQGHKVRVVSMPSTDVFDAQDAEYKQSVLPLEVPARIAIEAAAADFWYKYVGLDGRVIGMTTFGESAPAGDLFPYFGFTVENIVAAAEEILD</sequence>
<evidence type="ECO:0000256" key="16">
    <source>
        <dbReference type="PIRSR" id="PIRSR605478-4"/>
    </source>
</evidence>
<feature type="binding site" evidence="15">
    <location>
        <position position="438"/>
    </location>
    <ligand>
        <name>thiamine diphosphate</name>
        <dbReference type="ChEBI" id="CHEBI:58937"/>
    </ligand>
</feature>
<comment type="cofactor">
    <cofactor evidence="16">
        <name>Mg(2+)</name>
        <dbReference type="ChEBI" id="CHEBI:18420"/>
    </cofactor>
    <text evidence="16">Binds 1 Mg(2+) ion per subunit. Can also utilize other divalent metal cations, such as Ca(2+), Mn(2+) and Co(2+).</text>
</comment>
<evidence type="ECO:0000256" key="14">
    <source>
        <dbReference type="PIRSR" id="PIRSR605478-2"/>
    </source>
</evidence>
<dbReference type="Pfam" id="PF22613">
    <property type="entry name" value="Transketolase_C_1"/>
    <property type="match status" value="1"/>
</dbReference>
<feature type="binding site" evidence="14">
    <location>
        <position position="385"/>
    </location>
    <ligand>
        <name>substrate</name>
    </ligand>
</feature>
<keyword evidence="6 18" id="KW-0808">Transferase</keyword>
<dbReference type="Pfam" id="PF02779">
    <property type="entry name" value="Transket_pyr"/>
    <property type="match status" value="1"/>
</dbReference>
<evidence type="ECO:0000256" key="5">
    <source>
        <dbReference type="ARBA" id="ARBA00013152"/>
    </source>
</evidence>
<evidence type="ECO:0000256" key="11">
    <source>
        <dbReference type="ARBA" id="ARBA00049473"/>
    </source>
</evidence>
<dbReference type="GO" id="GO:0009052">
    <property type="term" value="P:pentose-phosphate shunt, non-oxidative branch"/>
    <property type="evidence" value="ECO:0007669"/>
    <property type="project" value="UniProtKB-ARBA"/>
</dbReference>
<evidence type="ECO:0000256" key="2">
    <source>
        <dbReference type="ARBA" id="ARBA00001941"/>
    </source>
</evidence>
<comment type="function">
    <text evidence="18">Catalyzes the transfer of a two-carbon ketol group from a ketose donor to an aldose acceptor, via a covalent intermediate with the cofactor thiamine pyrophosphate.</text>
</comment>
<accession>A0A081NIU9</accession>
<dbReference type="Proteomes" id="UP000028073">
    <property type="component" value="Unassembled WGS sequence"/>
</dbReference>
<dbReference type="InterPro" id="IPR005475">
    <property type="entry name" value="Transketolase-like_Pyr-bd"/>
</dbReference>
<evidence type="ECO:0000259" key="19">
    <source>
        <dbReference type="SMART" id="SM00861"/>
    </source>
</evidence>
<feature type="binding site" evidence="14">
    <location>
        <position position="470"/>
    </location>
    <ligand>
        <name>substrate</name>
    </ligand>
</feature>
<keyword evidence="9 16" id="KW-0460">Magnesium</keyword>
<feature type="binding site" evidence="15">
    <location>
        <position position="156"/>
    </location>
    <ligand>
        <name>thiamine diphosphate</name>
        <dbReference type="ChEBI" id="CHEBI:58937"/>
    </ligand>
</feature>
<feature type="binding site" evidence="14">
    <location>
        <position position="261"/>
    </location>
    <ligand>
        <name>substrate</name>
    </ligand>
</feature>
<dbReference type="AlphaFoldDB" id="A0A081NIU9"/>
<dbReference type="SMART" id="SM00861">
    <property type="entry name" value="Transket_pyr"/>
    <property type="match status" value="1"/>
</dbReference>
<organism evidence="20 21">
    <name type="scientific">Endozoicomonas numazuensis</name>
    <dbReference type="NCBI Taxonomy" id="1137799"/>
    <lineage>
        <taxon>Bacteria</taxon>
        <taxon>Pseudomonadati</taxon>
        <taxon>Pseudomonadota</taxon>
        <taxon>Gammaproteobacteria</taxon>
        <taxon>Oceanospirillales</taxon>
        <taxon>Endozoicomonadaceae</taxon>
        <taxon>Endozoicomonas</taxon>
    </lineage>
</organism>
<dbReference type="InterPro" id="IPR033247">
    <property type="entry name" value="Transketolase_fam"/>
</dbReference>
<dbReference type="EC" id="2.2.1.1" evidence="5 12"/>
<comment type="similarity">
    <text evidence="3 18">Belongs to the transketolase family.</text>
</comment>
<comment type="cofactor">
    <cofactor evidence="15">
        <name>thiamine diphosphate</name>
        <dbReference type="ChEBI" id="CHEBI:58937"/>
    </cofactor>
    <text evidence="15">Binds 1 thiamine pyrophosphate per subunit. During the reaction, the substrate forms a covalent intermediate with the cofactor.</text>
</comment>
<keyword evidence="7 16" id="KW-0479">Metal-binding</keyword>
<dbReference type="InterPro" id="IPR005474">
    <property type="entry name" value="Transketolase_N"/>
</dbReference>
<evidence type="ECO:0000256" key="12">
    <source>
        <dbReference type="NCBIfam" id="TIGR00232"/>
    </source>
</evidence>
<dbReference type="GO" id="GO:0046872">
    <property type="term" value="F:metal ion binding"/>
    <property type="evidence" value="ECO:0007669"/>
    <property type="project" value="UniProtKB-KW"/>
</dbReference>
<dbReference type="PROSITE" id="PS00801">
    <property type="entry name" value="TRANSKETOLASE_1"/>
    <property type="match status" value="1"/>
</dbReference>
<feature type="site" description="Important for catalytic activity" evidence="17">
    <location>
        <position position="26"/>
    </location>
</feature>
<keyword evidence="8 18" id="KW-0106">Calcium</keyword>
<feature type="binding site" evidence="15">
    <location>
        <position position="66"/>
    </location>
    <ligand>
        <name>thiamine diphosphate</name>
        <dbReference type="ChEBI" id="CHEBI:58937"/>
    </ligand>
</feature>
<feature type="binding site" evidence="16">
    <location>
        <position position="155"/>
    </location>
    <ligand>
        <name>Mg(2+)</name>
        <dbReference type="ChEBI" id="CHEBI:18420"/>
    </ligand>
</feature>
<feature type="binding site" evidence="16">
    <location>
        <position position="187"/>
    </location>
    <ligand>
        <name>Mg(2+)</name>
        <dbReference type="ChEBI" id="CHEBI:18420"/>
    </ligand>
</feature>
<evidence type="ECO:0000313" key="20">
    <source>
        <dbReference type="EMBL" id="KEQ18372.1"/>
    </source>
</evidence>
<reference evidence="20 21" key="1">
    <citation type="submission" date="2014-06" db="EMBL/GenBank/DDBJ databases">
        <title>Whole Genome Sequences of Three Symbiotic Endozoicomonas Bacteria.</title>
        <authorList>
            <person name="Neave M.J."/>
            <person name="Apprill A."/>
            <person name="Voolstra C.R."/>
        </authorList>
    </citation>
    <scope>NUCLEOTIDE SEQUENCE [LARGE SCALE GENOMIC DNA]</scope>
    <source>
        <strain evidence="20 21">DSM 25634</strain>
    </source>
</reference>
<dbReference type="Pfam" id="PF00456">
    <property type="entry name" value="Transketolase_N"/>
    <property type="match status" value="1"/>
</dbReference>
<evidence type="ECO:0000256" key="4">
    <source>
        <dbReference type="ARBA" id="ARBA00011738"/>
    </source>
</evidence>
<evidence type="ECO:0000256" key="17">
    <source>
        <dbReference type="PIRSR" id="PIRSR605478-5"/>
    </source>
</evidence>
<feature type="active site" description="Proton donor" evidence="13">
    <location>
        <position position="412"/>
    </location>
</feature>
<feature type="site" description="Important for catalytic activity" evidence="17">
    <location>
        <position position="261"/>
    </location>
</feature>
<keyword evidence="10 15" id="KW-0786">Thiamine pyrophosphate</keyword>
<dbReference type="SUPFAM" id="SSF52518">
    <property type="entry name" value="Thiamin diphosphate-binding fold (THDP-binding)"/>
    <property type="match status" value="2"/>
</dbReference>
<comment type="cofactor">
    <cofactor evidence="18">
        <name>Mg(2+)</name>
        <dbReference type="ChEBI" id="CHEBI:18420"/>
    </cofactor>
    <cofactor evidence="18">
        <name>Ca(2+)</name>
        <dbReference type="ChEBI" id="CHEBI:29108"/>
    </cofactor>
    <cofactor evidence="18">
        <name>Mn(2+)</name>
        <dbReference type="ChEBI" id="CHEBI:29035"/>
    </cofactor>
    <cofactor evidence="18">
        <name>Co(2+)</name>
        <dbReference type="ChEBI" id="CHEBI:48828"/>
    </cofactor>
    <text evidence="18">Binds 1 Mg(2+) ion per subunit. Can also utilize other divalent metal cations, such as Ca(2+), Mn(2+) and Co(2+).</text>
</comment>
<dbReference type="GO" id="GO:0005829">
    <property type="term" value="C:cytosol"/>
    <property type="evidence" value="ECO:0007669"/>
    <property type="project" value="TreeGrafter"/>
</dbReference>
<feature type="binding site" evidence="15">
    <location>
        <begin position="114"/>
        <end position="116"/>
    </location>
    <ligand>
        <name>thiamine diphosphate</name>
        <dbReference type="ChEBI" id="CHEBI:58937"/>
    </ligand>
</feature>
<dbReference type="SUPFAM" id="SSF52922">
    <property type="entry name" value="TK C-terminal domain-like"/>
    <property type="match status" value="1"/>
</dbReference>
<dbReference type="PROSITE" id="PS00802">
    <property type="entry name" value="TRANSKETOLASE_2"/>
    <property type="match status" value="1"/>
</dbReference>
<dbReference type="InterPro" id="IPR029061">
    <property type="entry name" value="THDP-binding"/>
</dbReference>
<dbReference type="RefSeq" id="WP_034835634.1">
    <property type="nucleotide sequence ID" value="NZ_JOKH01000002.1"/>
</dbReference>
<dbReference type="GO" id="GO:0004802">
    <property type="term" value="F:transketolase activity"/>
    <property type="evidence" value="ECO:0007669"/>
    <property type="project" value="UniProtKB-UniRule"/>
</dbReference>
<evidence type="ECO:0000313" key="21">
    <source>
        <dbReference type="Proteomes" id="UP000028073"/>
    </source>
</evidence>
<dbReference type="InterPro" id="IPR009014">
    <property type="entry name" value="Transketo_C/PFOR_II"/>
</dbReference>
<dbReference type="CDD" id="cd07033">
    <property type="entry name" value="TPP_PYR_DXS_TK_like"/>
    <property type="match status" value="1"/>
</dbReference>
<feature type="binding site" evidence="15">
    <location>
        <position position="185"/>
    </location>
    <ligand>
        <name>thiamine diphosphate</name>
        <dbReference type="ChEBI" id="CHEBI:58937"/>
    </ligand>
</feature>
<dbReference type="PANTHER" id="PTHR43522:SF2">
    <property type="entry name" value="TRANSKETOLASE 1-RELATED"/>
    <property type="match status" value="1"/>
</dbReference>
<feature type="binding site" evidence="14">
    <location>
        <position position="462"/>
    </location>
    <ligand>
        <name>substrate</name>
    </ligand>
</feature>
<dbReference type="NCBIfam" id="TIGR00232">
    <property type="entry name" value="tktlase_bact"/>
    <property type="match status" value="1"/>
</dbReference>
<dbReference type="OrthoDB" id="8732661at2"/>
<feature type="binding site" evidence="14">
    <location>
        <position position="474"/>
    </location>
    <ligand>
        <name>substrate</name>
    </ligand>
</feature>
<name>A0A081NIU9_9GAMM</name>
<dbReference type="PANTHER" id="PTHR43522">
    <property type="entry name" value="TRANSKETOLASE"/>
    <property type="match status" value="1"/>
</dbReference>
<dbReference type="eggNOG" id="COG0021">
    <property type="taxonomic scope" value="Bacteria"/>
</dbReference>
<evidence type="ECO:0000256" key="7">
    <source>
        <dbReference type="ARBA" id="ARBA00022723"/>
    </source>
</evidence>
<proteinExistence type="inferred from homology"/>
<evidence type="ECO:0000256" key="6">
    <source>
        <dbReference type="ARBA" id="ARBA00022679"/>
    </source>
</evidence>
<evidence type="ECO:0000256" key="10">
    <source>
        <dbReference type="ARBA" id="ARBA00023052"/>
    </source>
</evidence>
<dbReference type="InterPro" id="IPR049557">
    <property type="entry name" value="Transketolase_CS"/>
</dbReference>
<feature type="binding site" evidence="15">
    <location>
        <position position="261"/>
    </location>
    <ligand>
        <name>thiamine diphosphate</name>
        <dbReference type="ChEBI" id="CHEBI:58937"/>
    </ligand>
</feature>
<dbReference type="InterPro" id="IPR055152">
    <property type="entry name" value="Transketolase-like_C_2"/>
</dbReference>
<dbReference type="InterPro" id="IPR005478">
    <property type="entry name" value="Transketolase_bac-like"/>
</dbReference>
<evidence type="ECO:0000256" key="8">
    <source>
        <dbReference type="ARBA" id="ARBA00022837"/>
    </source>
</evidence>
<comment type="cofactor">
    <cofactor evidence="1">
        <name>Ca(2+)</name>
        <dbReference type="ChEBI" id="CHEBI:29108"/>
    </cofactor>
</comment>
<comment type="catalytic activity">
    <reaction evidence="11 18">
        <text>D-sedoheptulose 7-phosphate + D-glyceraldehyde 3-phosphate = aldehydo-D-ribose 5-phosphate + D-xylulose 5-phosphate</text>
        <dbReference type="Rhea" id="RHEA:10508"/>
        <dbReference type="ChEBI" id="CHEBI:57483"/>
        <dbReference type="ChEBI" id="CHEBI:57737"/>
        <dbReference type="ChEBI" id="CHEBI:58273"/>
        <dbReference type="ChEBI" id="CHEBI:59776"/>
        <dbReference type="EC" id="2.2.1.1"/>
    </reaction>
</comment>
<evidence type="ECO:0000256" key="9">
    <source>
        <dbReference type="ARBA" id="ARBA00022842"/>
    </source>
</evidence>
<dbReference type="EMBL" id="JOKH01000002">
    <property type="protein sequence ID" value="KEQ18372.1"/>
    <property type="molecule type" value="Genomic_DNA"/>
</dbReference>
<comment type="cofactor">
    <cofactor evidence="2">
        <name>Co(2+)</name>
        <dbReference type="ChEBI" id="CHEBI:48828"/>
    </cofactor>
</comment>
<feature type="binding site" evidence="14">
    <location>
        <position position="521"/>
    </location>
    <ligand>
        <name>substrate</name>
    </ligand>
</feature>
<feature type="domain" description="Transketolase-like pyrimidine-binding" evidence="19">
    <location>
        <begin position="355"/>
        <end position="526"/>
    </location>
</feature>
<comment type="subunit">
    <text evidence="4 18">Homodimer.</text>
</comment>
<dbReference type="FunFam" id="3.40.50.970:FF:000003">
    <property type="entry name" value="Transketolase"/>
    <property type="match status" value="1"/>
</dbReference>
<dbReference type="STRING" id="1137799.GZ78_12775"/>
<dbReference type="Gene3D" id="3.40.50.970">
    <property type="match status" value="2"/>
</dbReference>